<comment type="caution">
    <text evidence="2">The sequence shown here is derived from an EMBL/GenBank/DDBJ whole genome shotgun (WGS) entry which is preliminary data.</text>
</comment>
<evidence type="ECO:0000256" key="1">
    <source>
        <dbReference type="SAM" id="MobiDB-lite"/>
    </source>
</evidence>
<accession>A0AAV5WJ69</accession>
<organism evidence="2 3">
    <name type="scientific">Pristionchus fissidentatus</name>
    <dbReference type="NCBI Taxonomy" id="1538716"/>
    <lineage>
        <taxon>Eukaryota</taxon>
        <taxon>Metazoa</taxon>
        <taxon>Ecdysozoa</taxon>
        <taxon>Nematoda</taxon>
        <taxon>Chromadorea</taxon>
        <taxon>Rhabditida</taxon>
        <taxon>Rhabditina</taxon>
        <taxon>Diplogasteromorpha</taxon>
        <taxon>Diplogasteroidea</taxon>
        <taxon>Neodiplogasteridae</taxon>
        <taxon>Pristionchus</taxon>
    </lineage>
</organism>
<feature type="non-terminal residue" evidence="2">
    <location>
        <position position="1"/>
    </location>
</feature>
<name>A0AAV5WJ69_9BILA</name>
<dbReference type="Proteomes" id="UP001432322">
    <property type="component" value="Unassembled WGS sequence"/>
</dbReference>
<feature type="region of interest" description="Disordered" evidence="1">
    <location>
        <begin position="81"/>
        <end position="115"/>
    </location>
</feature>
<evidence type="ECO:0000313" key="2">
    <source>
        <dbReference type="EMBL" id="GMT32021.1"/>
    </source>
</evidence>
<proteinExistence type="predicted"/>
<dbReference type="EMBL" id="BTSY01000006">
    <property type="protein sequence ID" value="GMT32021.1"/>
    <property type="molecule type" value="Genomic_DNA"/>
</dbReference>
<evidence type="ECO:0000313" key="3">
    <source>
        <dbReference type="Proteomes" id="UP001432322"/>
    </source>
</evidence>
<gene>
    <name evidence="2" type="ORF">PFISCL1PPCAC_23318</name>
</gene>
<sequence>RLFPVKVDADSVPEVCSRRPRTIKDAERMEMRRSIVDARVKVRHDALELQLQKHLQPGYPTLVQPQPLLQQHQITRLHELSQTSQPIDRQPAVPEGMVVPKEEEKNPEEMLIPES</sequence>
<reference evidence="2" key="1">
    <citation type="submission" date="2023-10" db="EMBL/GenBank/DDBJ databases">
        <title>Genome assembly of Pristionchus species.</title>
        <authorList>
            <person name="Yoshida K."/>
            <person name="Sommer R.J."/>
        </authorList>
    </citation>
    <scope>NUCLEOTIDE SEQUENCE</scope>
    <source>
        <strain evidence="2">RS5133</strain>
    </source>
</reference>
<feature type="non-terminal residue" evidence="2">
    <location>
        <position position="115"/>
    </location>
</feature>
<dbReference type="AlphaFoldDB" id="A0AAV5WJ69"/>
<keyword evidence="3" id="KW-1185">Reference proteome</keyword>
<protein>
    <submittedName>
        <fullName evidence="2">Uncharacterized protein</fullName>
    </submittedName>
</protein>